<name>A0A4Y7TLT2_COPMI</name>
<dbReference type="PROSITE" id="PS50837">
    <property type="entry name" value="NACHT"/>
    <property type="match status" value="1"/>
</dbReference>
<feature type="domain" description="NACHT" evidence="2">
    <location>
        <begin position="98"/>
        <end position="258"/>
    </location>
</feature>
<dbReference type="PANTHER" id="PTHR10039:SF14">
    <property type="entry name" value="NACHT DOMAIN-CONTAINING PROTEIN"/>
    <property type="match status" value="1"/>
</dbReference>
<dbReference type="SUPFAM" id="SSF52540">
    <property type="entry name" value="P-loop containing nucleoside triphosphate hydrolases"/>
    <property type="match status" value="2"/>
</dbReference>
<dbReference type="InterPro" id="IPR056884">
    <property type="entry name" value="NPHP3-like_N"/>
</dbReference>
<dbReference type="OrthoDB" id="2941793at2759"/>
<evidence type="ECO:0000313" key="4">
    <source>
        <dbReference type="Proteomes" id="UP000298030"/>
    </source>
</evidence>
<evidence type="ECO:0000256" key="1">
    <source>
        <dbReference type="ARBA" id="ARBA00022737"/>
    </source>
</evidence>
<dbReference type="Gene3D" id="3.40.50.300">
    <property type="entry name" value="P-loop containing nucleotide triphosphate hydrolases"/>
    <property type="match status" value="1"/>
</dbReference>
<dbReference type="PANTHER" id="PTHR10039">
    <property type="entry name" value="AMELOGENIN"/>
    <property type="match status" value="1"/>
</dbReference>
<sequence>MATTQQFGDGLTLIHQLNITNVLGDYHNVSNVATTAVDSERFSETLGPLLPFVACGALHDSSERGPDAPKCHPETRTAVQRDILSWIQHCEQDLIPKRILWISGPAGTGKTALVGTIADEYYKRGLLAASFFFSASSGAVNRRSKKFLIPTLVYSLLQHQAIIGFKREVLAAIERDPVVFQKHLDQQIDTLILNPLRKVERLSDRRNWPDVVIIDGLDECQGEGESSRDSAQKEILCALSRACADPAFPFCIIVASRPEPGIVHFFTSLPGLIHDIFLDDKYDPDSDIRRFLEATFSDIRRRFKLLLSWPPEGIIDSLVKEASGQFIYVVTCMKFLETPPGPPQVQLEQLLQWRRLDSLSPFAPLDVLYARILQTSPDPHLAVKWLLFVDRHSLFHDDPGYIQQLLESYHGETEHVLGCLRSLVGQADGQGKPCFHFYHKSFLDFLRDRQWNTARYVKVEDSILFQRNRYYQILRGKGFATSTSHAGPPTPPNAFSSRFCHSLPDFVDPHQEYLPEDVEWWLSNLGATRGTDIPWMFASIHEKCNWYRCLPACAVWRKCILRYCSEHRWRLPTSHERLRDRVKKINSSPPDGWASGPLRPR</sequence>
<dbReference type="STRING" id="71717.A0A4Y7TLT2"/>
<evidence type="ECO:0000313" key="3">
    <source>
        <dbReference type="EMBL" id="TEB34921.1"/>
    </source>
</evidence>
<keyword evidence="1" id="KW-0677">Repeat</keyword>
<organism evidence="3 4">
    <name type="scientific">Coprinellus micaceus</name>
    <name type="common">Glistening ink-cap mushroom</name>
    <name type="synonym">Coprinus micaceus</name>
    <dbReference type="NCBI Taxonomy" id="71717"/>
    <lineage>
        <taxon>Eukaryota</taxon>
        <taxon>Fungi</taxon>
        <taxon>Dikarya</taxon>
        <taxon>Basidiomycota</taxon>
        <taxon>Agaricomycotina</taxon>
        <taxon>Agaricomycetes</taxon>
        <taxon>Agaricomycetidae</taxon>
        <taxon>Agaricales</taxon>
        <taxon>Agaricineae</taxon>
        <taxon>Psathyrellaceae</taxon>
        <taxon>Coprinellus</taxon>
    </lineage>
</organism>
<comment type="caution">
    <text evidence="3">The sequence shown here is derived from an EMBL/GenBank/DDBJ whole genome shotgun (WGS) entry which is preliminary data.</text>
</comment>
<dbReference type="EMBL" id="QPFP01000008">
    <property type="protein sequence ID" value="TEB34921.1"/>
    <property type="molecule type" value="Genomic_DNA"/>
</dbReference>
<evidence type="ECO:0000259" key="2">
    <source>
        <dbReference type="PROSITE" id="PS50837"/>
    </source>
</evidence>
<dbReference type="InterPro" id="IPR027417">
    <property type="entry name" value="P-loop_NTPase"/>
</dbReference>
<dbReference type="AlphaFoldDB" id="A0A4Y7TLT2"/>
<accession>A0A4Y7TLT2</accession>
<proteinExistence type="predicted"/>
<dbReference type="InterPro" id="IPR007111">
    <property type="entry name" value="NACHT_NTPase"/>
</dbReference>
<protein>
    <recommendedName>
        <fullName evidence="2">NACHT domain-containing protein</fullName>
    </recommendedName>
</protein>
<dbReference type="Proteomes" id="UP000298030">
    <property type="component" value="Unassembled WGS sequence"/>
</dbReference>
<dbReference type="Pfam" id="PF24883">
    <property type="entry name" value="NPHP3_N"/>
    <property type="match status" value="1"/>
</dbReference>
<gene>
    <name evidence="3" type="ORF">FA13DRAFT_1707125</name>
</gene>
<keyword evidence="4" id="KW-1185">Reference proteome</keyword>
<reference evidence="3 4" key="1">
    <citation type="journal article" date="2019" name="Nat. Ecol. Evol.">
        <title>Megaphylogeny resolves global patterns of mushroom evolution.</title>
        <authorList>
            <person name="Varga T."/>
            <person name="Krizsan K."/>
            <person name="Foldi C."/>
            <person name="Dima B."/>
            <person name="Sanchez-Garcia M."/>
            <person name="Sanchez-Ramirez S."/>
            <person name="Szollosi G.J."/>
            <person name="Szarkandi J.G."/>
            <person name="Papp V."/>
            <person name="Albert L."/>
            <person name="Andreopoulos W."/>
            <person name="Angelini C."/>
            <person name="Antonin V."/>
            <person name="Barry K.W."/>
            <person name="Bougher N.L."/>
            <person name="Buchanan P."/>
            <person name="Buyck B."/>
            <person name="Bense V."/>
            <person name="Catcheside P."/>
            <person name="Chovatia M."/>
            <person name="Cooper J."/>
            <person name="Damon W."/>
            <person name="Desjardin D."/>
            <person name="Finy P."/>
            <person name="Geml J."/>
            <person name="Haridas S."/>
            <person name="Hughes K."/>
            <person name="Justo A."/>
            <person name="Karasinski D."/>
            <person name="Kautmanova I."/>
            <person name="Kiss B."/>
            <person name="Kocsube S."/>
            <person name="Kotiranta H."/>
            <person name="LaButti K.M."/>
            <person name="Lechner B.E."/>
            <person name="Liimatainen K."/>
            <person name="Lipzen A."/>
            <person name="Lukacs Z."/>
            <person name="Mihaltcheva S."/>
            <person name="Morgado L.N."/>
            <person name="Niskanen T."/>
            <person name="Noordeloos M.E."/>
            <person name="Ohm R.A."/>
            <person name="Ortiz-Santana B."/>
            <person name="Ovrebo C."/>
            <person name="Racz N."/>
            <person name="Riley R."/>
            <person name="Savchenko A."/>
            <person name="Shiryaev A."/>
            <person name="Soop K."/>
            <person name="Spirin V."/>
            <person name="Szebenyi C."/>
            <person name="Tomsovsky M."/>
            <person name="Tulloss R.E."/>
            <person name="Uehling J."/>
            <person name="Grigoriev I.V."/>
            <person name="Vagvolgyi C."/>
            <person name="Papp T."/>
            <person name="Martin F.M."/>
            <person name="Miettinen O."/>
            <person name="Hibbett D.S."/>
            <person name="Nagy L.G."/>
        </authorList>
    </citation>
    <scope>NUCLEOTIDE SEQUENCE [LARGE SCALE GENOMIC DNA]</scope>
    <source>
        <strain evidence="3 4">FP101781</strain>
    </source>
</reference>